<name>A0ABT3TPS0_9ACTN</name>
<sequence length="50" mass="5259">RRAAERRPDAADTEGGADLTVLLGGREAALPQEALTYAEGRALQAVSHAR</sequence>
<reference evidence="1" key="1">
    <citation type="submission" date="2022-10" db="EMBL/GenBank/DDBJ databases">
        <title>Streptomyces beihaiensis sp. nov., a chitin degrading actinobacterium, isolated from shrimp pond soil.</title>
        <authorList>
            <person name="Xie J."/>
            <person name="Shen N."/>
        </authorList>
    </citation>
    <scope>NUCLEOTIDE SEQUENCE</scope>
    <source>
        <strain evidence="1">GXMU-J5</strain>
    </source>
</reference>
<organism evidence="1 2">
    <name type="scientific">Streptomyces beihaiensis</name>
    <dbReference type="NCBI Taxonomy" id="2984495"/>
    <lineage>
        <taxon>Bacteria</taxon>
        <taxon>Bacillati</taxon>
        <taxon>Actinomycetota</taxon>
        <taxon>Actinomycetes</taxon>
        <taxon>Kitasatosporales</taxon>
        <taxon>Streptomycetaceae</taxon>
        <taxon>Streptomyces</taxon>
    </lineage>
</organism>
<protein>
    <submittedName>
        <fullName evidence="1">Glutamate racemase</fullName>
    </submittedName>
</protein>
<evidence type="ECO:0000313" key="2">
    <source>
        <dbReference type="Proteomes" id="UP001163064"/>
    </source>
</evidence>
<accession>A0ABT3TPS0</accession>
<proteinExistence type="predicted"/>
<evidence type="ECO:0000313" key="1">
    <source>
        <dbReference type="EMBL" id="MCX3058770.1"/>
    </source>
</evidence>
<comment type="caution">
    <text evidence="1">The sequence shown here is derived from an EMBL/GenBank/DDBJ whole genome shotgun (WGS) entry which is preliminary data.</text>
</comment>
<dbReference type="Proteomes" id="UP001163064">
    <property type="component" value="Unassembled WGS sequence"/>
</dbReference>
<feature type="non-terminal residue" evidence="1">
    <location>
        <position position="1"/>
    </location>
</feature>
<keyword evidence="2" id="KW-1185">Reference proteome</keyword>
<gene>
    <name evidence="1" type="ORF">OFY01_03080</name>
</gene>
<dbReference type="EMBL" id="JAPHNL010000018">
    <property type="protein sequence ID" value="MCX3058770.1"/>
    <property type="molecule type" value="Genomic_DNA"/>
</dbReference>